<dbReference type="EMBL" id="CM024801">
    <property type="protein sequence ID" value="KAG8011951.1"/>
    <property type="molecule type" value="Genomic_DNA"/>
</dbReference>
<accession>A0ACB7FCF0</accession>
<sequence length="229" mass="25023">MVDSHPSPLSETQMDDATCANNTPEQITSITTNMVEEDSHPSPLSETQMDDATCANNTPEQITSITTNMVEEVSHPSPLSETQMDDATCANNTPEQIEDTDLEDSDELYDSTPESADDYIPGAIFDESARKDDEVFRLAVADLNLNNEILETEKITISVEFVDGNNPFQAVQEDCKPSPETLNTESTEATKMAFHGKTLAEVVEPNIVVNLCPDQGSALKDAVFDSKNE</sequence>
<protein>
    <submittedName>
        <fullName evidence="1">Glutamate receptor ionotropic</fullName>
    </submittedName>
</protein>
<evidence type="ECO:0000313" key="1">
    <source>
        <dbReference type="EMBL" id="KAG8011951.1"/>
    </source>
</evidence>
<dbReference type="Proteomes" id="UP000805704">
    <property type="component" value="Chromosome 13"/>
</dbReference>
<organism evidence="1 2">
    <name type="scientific">Nibea albiflora</name>
    <name type="common">Yellow drum</name>
    <name type="synonym">Corvina albiflora</name>
    <dbReference type="NCBI Taxonomy" id="240163"/>
    <lineage>
        <taxon>Eukaryota</taxon>
        <taxon>Metazoa</taxon>
        <taxon>Chordata</taxon>
        <taxon>Craniata</taxon>
        <taxon>Vertebrata</taxon>
        <taxon>Euteleostomi</taxon>
        <taxon>Actinopterygii</taxon>
        <taxon>Neopterygii</taxon>
        <taxon>Teleostei</taxon>
        <taxon>Neoteleostei</taxon>
        <taxon>Acanthomorphata</taxon>
        <taxon>Eupercaria</taxon>
        <taxon>Sciaenidae</taxon>
        <taxon>Nibea</taxon>
    </lineage>
</organism>
<evidence type="ECO:0000313" key="2">
    <source>
        <dbReference type="Proteomes" id="UP000805704"/>
    </source>
</evidence>
<proteinExistence type="predicted"/>
<name>A0ACB7FCF0_NIBAL</name>
<gene>
    <name evidence="1" type="primary">GRID2.2</name>
    <name evidence="1" type="ORF">GBF38_004351</name>
</gene>
<keyword evidence="1" id="KW-0675">Receptor</keyword>
<comment type="caution">
    <text evidence="1">The sequence shown here is derived from an EMBL/GenBank/DDBJ whole genome shotgun (WGS) entry which is preliminary data.</text>
</comment>
<keyword evidence="2" id="KW-1185">Reference proteome</keyword>
<reference evidence="1" key="1">
    <citation type="submission" date="2020-04" db="EMBL/GenBank/DDBJ databases">
        <title>A chromosome-scale assembly and high-density genetic map of the yellow drum (Nibea albiflora) genome.</title>
        <authorList>
            <person name="Xu D."/>
            <person name="Zhang W."/>
            <person name="Chen R."/>
            <person name="Tan P."/>
            <person name="Wang L."/>
            <person name="Song H."/>
            <person name="Tian L."/>
            <person name="Zhu Q."/>
            <person name="Wang B."/>
        </authorList>
    </citation>
    <scope>NUCLEOTIDE SEQUENCE</scope>
    <source>
        <strain evidence="1">ZJHYS-2018</strain>
    </source>
</reference>